<feature type="domain" description="3-dehydroquinate synthase C-terminal" evidence="20">
    <location>
        <begin position="372"/>
        <end position="515"/>
    </location>
</feature>
<feature type="binding site" evidence="17">
    <location>
        <position position="375"/>
    </location>
    <ligand>
        <name>Zn(2+)</name>
        <dbReference type="ChEBI" id="CHEBI:29105"/>
    </ligand>
</feature>
<dbReference type="InterPro" id="IPR016037">
    <property type="entry name" value="DHQ_synth_AroB"/>
</dbReference>
<dbReference type="InterPro" id="IPR030960">
    <property type="entry name" value="DHQS/DOIS_N"/>
</dbReference>
<comment type="cofactor">
    <cofactor evidence="2 17">
        <name>NAD(+)</name>
        <dbReference type="ChEBI" id="CHEBI:57540"/>
    </cofactor>
</comment>
<dbReference type="AlphaFoldDB" id="A0A2A9EGL2"/>
<evidence type="ECO:0000256" key="11">
    <source>
        <dbReference type="ARBA" id="ARBA00023027"/>
    </source>
</evidence>
<dbReference type="Pfam" id="PF24621">
    <property type="entry name" value="DHQS_C"/>
    <property type="match status" value="1"/>
</dbReference>
<gene>
    <name evidence="16" type="primary">aroK</name>
    <name evidence="17" type="synonym">aroB</name>
    <name evidence="21" type="ORF">ATJ97_0451</name>
</gene>
<dbReference type="Proteomes" id="UP000222106">
    <property type="component" value="Unassembled WGS sequence"/>
</dbReference>
<keyword evidence="16" id="KW-0460">Magnesium</keyword>
<dbReference type="EC" id="2.7.1.71" evidence="16"/>
<feature type="binding site" evidence="16">
    <location>
        <position position="61"/>
    </location>
    <ligand>
        <name>substrate</name>
    </ligand>
</feature>
<dbReference type="GO" id="GO:0008652">
    <property type="term" value="P:amino acid biosynthetic process"/>
    <property type="evidence" value="ECO:0007669"/>
    <property type="project" value="UniProtKB-KW"/>
</dbReference>
<dbReference type="EC" id="4.2.3.4" evidence="17"/>
<feature type="binding site" evidence="16">
    <location>
        <position position="19"/>
    </location>
    <ligand>
        <name>Mg(2+)</name>
        <dbReference type="ChEBI" id="CHEBI:18420"/>
    </ligand>
</feature>
<evidence type="ECO:0000259" key="20">
    <source>
        <dbReference type="Pfam" id="PF24621"/>
    </source>
</evidence>
<dbReference type="InterPro" id="IPR056179">
    <property type="entry name" value="DHQS_C"/>
</dbReference>
<comment type="caution">
    <text evidence="17">Lacks conserved residue(s) required for the propagation of feature annotation.</text>
</comment>
<feature type="binding site" evidence="17">
    <location>
        <begin position="296"/>
        <end position="300"/>
    </location>
    <ligand>
        <name>NAD(+)</name>
        <dbReference type="ChEBI" id="CHEBI:57540"/>
    </ligand>
</feature>
<dbReference type="GO" id="GO:0004765">
    <property type="term" value="F:shikimate kinase activity"/>
    <property type="evidence" value="ECO:0007669"/>
    <property type="project" value="UniProtKB-UniRule"/>
</dbReference>
<keyword evidence="17" id="KW-0479">Metal-binding</keyword>
<comment type="function">
    <text evidence="16">Catalyzes the specific phosphorylation of the 3-hydroxyl group of shikimic acid using ATP as a cosubstrate.</text>
</comment>
<feature type="binding site" evidence="17">
    <location>
        <begin position="320"/>
        <end position="321"/>
    </location>
    <ligand>
        <name>NAD(+)</name>
        <dbReference type="ChEBI" id="CHEBI:57540"/>
    </ligand>
</feature>
<dbReference type="NCBIfam" id="TIGR01357">
    <property type="entry name" value="aroB"/>
    <property type="match status" value="1"/>
</dbReference>
<dbReference type="SUPFAM" id="SSF56796">
    <property type="entry name" value="Dehydroquinate synthase-like"/>
    <property type="match status" value="1"/>
</dbReference>
<dbReference type="HAMAP" id="MF_00109">
    <property type="entry name" value="Shikimate_kinase"/>
    <property type="match status" value="1"/>
</dbReference>
<evidence type="ECO:0000256" key="17">
    <source>
        <dbReference type="HAMAP-Rule" id="MF_00110"/>
    </source>
</evidence>
<keyword evidence="10 16" id="KW-0067">ATP-binding</keyword>
<dbReference type="PANTHER" id="PTHR43622:SF7">
    <property type="entry name" value="3-DEHYDROQUINATE SYNTHASE, CHLOROPLASTIC"/>
    <property type="match status" value="1"/>
</dbReference>
<feature type="binding site" evidence="17">
    <location>
        <position position="333"/>
    </location>
    <ligand>
        <name>NAD(+)</name>
        <dbReference type="ChEBI" id="CHEBI:57540"/>
    </ligand>
</feature>
<dbReference type="Gene3D" id="3.40.50.1970">
    <property type="match status" value="1"/>
</dbReference>
<evidence type="ECO:0000256" key="7">
    <source>
        <dbReference type="ARBA" id="ARBA00022679"/>
    </source>
</evidence>
<comment type="similarity">
    <text evidence="16">Belongs to the shikimate kinase family.</text>
</comment>
<dbReference type="GO" id="GO:0009073">
    <property type="term" value="P:aromatic amino acid family biosynthetic process"/>
    <property type="evidence" value="ECO:0007669"/>
    <property type="project" value="UniProtKB-KW"/>
</dbReference>
<keyword evidence="13 17" id="KW-0456">Lyase</keyword>
<dbReference type="EMBL" id="PDJI01000004">
    <property type="protein sequence ID" value="PFG37983.1"/>
    <property type="molecule type" value="Genomic_DNA"/>
</dbReference>
<keyword evidence="17" id="KW-0862">Zinc</keyword>
<evidence type="ECO:0000256" key="8">
    <source>
        <dbReference type="ARBA" id="ARBA00022741"/>
    </source>
</evidence>
<feature type="binding site" evidence="17">
    <location>
        <position position="439"/>
    </location>
    <ligand>
        <name>Zn(2+)</name>
        <dbReference type="ChEBI" id="CHEBI:29105"/>
    </ligand>
</feature>
<feature type="binding site" evidence="16">
    <location>
        <position position="138"/>
    </location>
    <ligand>
        <name>substrate</name>
    </ligand>
</feature>
<sequence length="574" mass="60189">MSGTRPRVVLVGLPGAGKTTVGRLLAGALDVDFVDTDLEVERAAGTSVPEYFRTHGEASFRELEHDVVVRMLAQHDGVLALGGGAVLHPGTQEALRGHTVVLLDVAAERALARVSLSGERPLLAGDPAGRFETLRRDRLPVYERVSTLTVSTSDRRPQDVAAEVLRAVWGAAASLPADVLARLDAAASGPALAATPTRIPVTGTAGYDVVVGRGLDDEVVRLVGEASRALLLHARATAPLARRHAAALEAAGVTAVLHTLPDAEDAKTLEVVARCWDLLGDERFGREDVVVAVGGGATTDVAGFVAASWLRGVRLVNVPTTLLGMVDAAVGGKTGINTAHGKNLVGAFHPPAGVVCDLDALTTLPVADLRAGLAEVVKAGFIADERILSLVEADGGLAAQDPGSDVLRELVERAVAVKARVVGEDLREAGLREILNYGHTFGHAVERTEGYRWRHGDAVAVGMVFAAELARAAGILAADVADRHRSVLGLLELPTTYRGGRWADLHDAMAHDKKVRGNVLRFVVLEDVARPTVLRGPAPEHLEAAYAAVTGARRSGPGPSAQGAEPQEHEQPLR</sequence>
<comment type="similarity">
    <text evidence="17">Belongs to the sugar phosphate cyclases superfamily. Dehydroquinate synthase family.</text>
</comment>
<evidence type="ECO:0000256" key="12">
    <source>
        <dbReference type="ARBA" id="ARBA00023141"/>
    </source>
</evidence>
<comment type="pathway">
    <text evidence="4 16">Metabolic intermediate biosynthesis; chorismate biosynthesis; chorismate from D-erythrose 4-phosphate and phosphoenolpyruvate: step 5/7.</text>
</comment>
<feature type="binding site" evidence="17">
    <location>
        <begin position="262"/>
        <end position="267"/>
    </location>
    <ligand>
        <name>NAD(+)</name>
        <dbReference type="ChEBI" id="CHEBI:57540"/>
    </ligand>
</feature>
<accession>A0A2A9EGL2</accession>
<dbReference type="InterPro" id="IPR023000">
    <property type="entry name" value="Shikimate_kinase_CS"/>
</dbReference>
<dbReference type="CDD" id="cd08195">
    <property type="entry name" value="DHQS"/>
    <property type="match status" value="1"/>
</dbReference>
<dbReference type="GO" id="GO:0005524">
    <property type="term" value="F:ATP binding"/>
    <property type="evidence" value="ECO:0007669"/>
    <property type="project" value="UniProtKB-UniRule"/>
</dbReference>
<comment type="catalytic activity">
    <reaction evidence="15 16">
        <text>shikimate + ATP = 3-phosphoshikimate + ADP + H(+)</text>
        <dbReference type="Rhea" id="RHEA:13121"/>
        <dbReference type="ChEBI" id="CHEBI:15378"/>
        <dbReference type="ChEBI" id="CHEBI:30616"/>
        <dbReference type="ChEBI" id="CHEBI:36208"/>
        <dbReference type="ChEBI" id="CHEBI:145989"/>
        <dbReference type="ChEBI" id="CHEBI:456216"/>
        <dbReference type="EC" id="2.7.1.71"/>
    </reaction>
</comment>
<evidence type="ECO:0000256" key="1">
    <source>
        <dbReference type="ARBA" id="ARBA00001393"/>
    </source>
</evidence>
<comment type="subunit">
    <text evidence="16">Monomer.</text>
</comment>
<protein>
    <recommendedName>
        <fullName evidence="16 17">Multifunctional fusion protein</fullName>
    </recommendedName>
    <domain>
        <recommendedName>
            <fullName evidence="16">Shikimate kinase</fullName>
            <shortName evidence="16">SK</shortName>
            <ecNumber evidence="16">2.7.1.71</ecNumber>
        </recommendedName>
    </domain>
    <domain>
        <recommendedName>
            <fullName evidence="17">3-dehydroquinate synthase</fullName>
            <shortName evidence="17">DHQS</shortName>
            <ecNumber evidence="17">4.2.3.4</ecNumber>
        </recommendedName>
    </domain>
</protein>
<keyword evidence="12 17" id="KW-0057">Aromatic amino acid biosynthesis</keyword>
<feature type="binding site" evidence="17">
    <location>
        <position position="342"/>
    </location>
    <ligand>
        <name>NAD(+)</name>
        <dbReference type="ChEBI" id="CHEBI:57540"/>
    </ligand>
</feature>
<keyword evidence="9 16" id="KW-0418">Kinase</keyword>
<dbReference type="GO" id="GO:0003856">
    <property type="term" value="F:3-dehydroquinate synthase activity"/>
    <property type="evidence" value="ECO:0007669"/>
    <property type="project" value="UniProtKB-UniRule"/>
</dbReference>
<keyword evidence="14" id="KW-0511">Multifunctional enzyme</keyword>
<feature type="region of interest" description="Disordered" evidence="18">
    <location>
        <begin position="549"/>
        <end position="574"/>
    </location>
</feature>
<feature type="binding site" evidence="16">
    <location>
        <begin position="15"/>
        <end position="20"/>
    </location>
    <ligand>
        <name>ATP</name>
        <dbReference type="ChEBI" id="CHEBI:30616"/>
    </ligand>
</feature>
<keyword evidence="17" id="KW-0170">Cobalt</keyword>
<dbReference type="OrthoDB" id="9806583at2"/>
<feature type="binding site" evidence="16">
    <location>
        <position position="37"/>
    </location>
    <ligand>
        <name>substrate</name>
    </ligand>
</feature>
<dbReference type="Gene3D" id="1.20.1090.10">
    <property type="entry name" value="Dehydroquinate synthase-like - alpha domain"/>
    <property type="match status" value="1"/>
</dbReference>
<dbReference type="InterPro" id="IPR000623">
    <property type="entry name" value="Shikimate_kinase/TSH1"/>
</dbReference>
<keyword evidence="22" id="KW-1185">Reference proteome</keyword>
<organism evidence="21 22">
    <name type="scientific">Georgenia soli</name>
    <dbReference type="NCBI Taxonomy" id="638953"/>
    <lineage>
        <taxon>Bacteria</taxon>
        <taxon>Bacillati</taxon>
        <taxon>Actinomycetota</taxon>
        <taxon>Actinomycetes</taxon>
        <taxon>Micrococcales</taxon>
        <taxon>Bogoriellaceae</taxon>
        <taxon>Georgenia</taxon>
    </lineage>
</organism>
<evidence type="ECO:0000256" key="5">
    <source>
        <dbReference type="ARBA" id="ARBA00022490"/>
    </source>
</evidence>
<keyword evidence="6 17" id="KW-0028">Amino-acid biosynthesis</keyword>
<comment type="pathway">
    <text evidence="3 17">Metabolic intermediate biosynthesis; chorismate biosynthesis; chorismate from D-erythrose 4-phosphate and phosphoenolpyruvate: step 2/7.</text>
</comment>
<comment type="catalytic activity">
    <reaction evidence="1 17">
        <text>7-phospho-2-dehydro-3-deoxy-D-arabino-heptonate = 3-dehydroquinate + phosphate</text>
        <dbReference type="Rhea" id="RHEA:21968"/>
        <dbReference type="ChEBI" id="CHEBI:32364"/>
        <dbReference type="ChEBI" id="CHEBI:43474"/>
        <dbReference type="ChEBI" id="CHEBI:58394"/>
        <dbReference type="EC" id="4.2.3.4"/>
    </reaction>
</comment>
<dbReference type="Gene3D" id="3.40.50.300">
    <property type="entry name" value="P-loop containing nucleotide triphosphate hydrolases"/>
    <property type="match status" value="1"/>
</dbReference>
<evidence type="ECO:0000256" key="4">
    <source>
        <dbReference type="ARBA" id="ARBA00004842"/>
    </source>
</evidence>
<dbReference type="Pfam" id="PF01202">
    <property type="entry name" value="SKI"/>
    <property type="match status" value="1"/>
</dbReference>
<evidence type="ECO:0000259" key="19">
    <source>
        <dbReference type="Pfam" id="PF01761"/>
    </source>
</evidence>
<evidence type="ECO:0000256" key="6">
    <source>
        <dbReference type="ARBA" id="ARBA00022605"/>
    </source>
</evidence>
<comment type="caution">
    <text evidence="21">The sequence shown here is derived from an EMBL/GenBank/DDBJ whole genome shotgun (WGS) entry which is preliminary data.</text>
</comment>
<dbReference type="InterPro" id="IPR050071">
    <property type="entry name" value="Dehydroquinate_synthase"/>
</dbReference>
<dbReference type="CDD" id="cd00464">
    <property type="entry name" value="SK"/>
    <property type="match status" value="1"/>
</dbReference>
<evidence type="ECO:0000256" key="3">
    <source>
        <dbReference type="ARBA" id="ARBA00004661"/>
    </source>
</evidence>
<name>A0A2A9EGL2_9MICO</name>
<reference evidence="21 22" key="1">
    <citation type="submission" date="2017-10" db="EMBL/GenBank/DDBJ databases">
        <title>Sequencing the genomes of 1000 actinobacteria strains.</title>
        <authorList>
            <person name="Klenk H.-P."/>
        </authorList>
    </citation>
    <scope>NUCLEOTIDE SEQUENCE [LARGE SCALE GENOMIC DNA]</scope>
    <source>
        <strain evidence="21 22">DSM 21838</strain>
    </source>
</reference>
<comment type="cofactor">
    <cofactor evidence="17">
        <name>Co(2+)</name>
        <dbReference type="ChEBI" id="CHEBI:48828"/>
    </cofactor>
    <cofactor evidence="17">
        <name>Zn(2+)</name>
        <dbReference type="ChEBI" id="CHEBI:29105"/>
    </cofactor>
    <text evidence="17">Binds 1 divalent metal cation per subunit. Can use either Co(2+) or Zn(2+).</text>
</comment>
<evidence type="ECO:0000256" key="9">
    <source>
        <dbReference type="ARBA" id="ARBA00022777"/>
    </source>
</evidence>
<feature type="binding site" evidence="16">
    <location>
        <position position="155"/>
    </location>
    <ligand>
        <name>ATP</name>
        <dbReference type="ChEBI" id="CHEBI:30616"/>
    </ligand>
</feature>
<evidence type="ECO:0000256" key="15">
    <source>
        <dbReference type="ARBA" id="ARBA00048567"/>
    </source>
</evidence>
<evidence type="ECO:0000256" key="16">
    <source>
        <dbReference type="HAMAP-Rule" id="MF_00109"/>
    </source>
</evidence>
<feature type="binding site" evidence="16">
    <location>
        <position position="83"/>
    </location>
    <ligand>
        <name>substrate</name>
    </ligand>
</feature>
<feature type="binding site" evidence="16">
    <location>
        <position position="120"/>
    </location>
    <ligand>
        <name>ATP</name>
        <dbReference type="ChEBI" id="CHEBI:30616"/>
    </ligand>
</feature>
<evidence type="ECO:0000256" key="2">
    <source>
        <dbReference type="ARBA" id="ARBA00001911"/>
    </source>
</evidence>
<dbReference type="GO" id="GO:0009423">
    <property type="term" value="P:chorismate biosynthetic process"/>
    <property type="evidence" value="ECO:0007669"/>
    <property type="project" value="UniProtKB-UniRule"/>
</dbReference>
<dbReference type="UniPathway" id="UPA00053">
    <property type="reaction ID" value="UER00085"/>
</dbReference>
<dbReference type="PANTHER" id="PTHR43622">
    <property type="entry name" value="3-DEHYDROQUINATE SYNTHASE"/>
    <property type="match status" value="1"/>
</dbReference>
<feature type="binding site" evidence="17">
    <location>
        <position position="455"/>
    </location>
    <ligand>
        <name>Zn(2+)</name>
        <dbReference type="ChEBI" id="CHEBI:29105"/>
    </ligand>
</feature>
<dbReference type="InterPro" id="IPR027417">
    <property type="entry name" value="P-loop_NTPase"/>
</dbReference>
<evidence type="ECO:0000256" key="14">
    <source>
        <dbReference type="ARBA" id="ARBA00023268"/>
    </source>
</evidence>
<comment type="cofactor">
    <cofactor evidence="16">
        <name>Mg(2+)</name>
        <dbReference type="ChEBI" id="CHEBI:18420"/>
    </cofactor>
    <text evidence="16">Binds 1 Mg(2+) ion per subunit.</text>
</comment>
<feature type="domain" description="3-dehydroquinate synthase N-terminal" evidence="19">
    <location>
        <begin position="259"/>
        <end position="369"/>
    </location>
</feature>
<keyword evidence="11 17" id="KW-0520">NAD</keyword>
<keyword evidence="5 17" id="KW-0963">Cytoplasm</keyword>
<evidence type="ECO:0000256" key="13">
    <source>
        <dbReference type="ARBA" id="ARBA00023239"/>
    </source>
</evidence>
<comment type="subcellular location">
    <subcellularLocation>
        <location evidence="17">Cytoplasm</location>
    </subcellularLocation>
</comment>
<comment type="function">
    <text evidence="17">Catalyzes the conversion of 3-deoxy-D-arabino-heptulosonate 7-phosphate (DAHP) to dehydroquinate (DHQ).</text>
</comment>
<keyword evidence="8 17" id="KW-0547">Nucleotide-binding</keyword>
<dbReference type="GO" id="GO:0000287">
    <property type="term" value="F:magnesium ion binding"/>
    <property type="evidence" value="ECO:0007669"/>
    <property type="project" value="UniProtKB-UniRule"/>
</dbReference>
<evidence type="ECO:0000256" key="10">
    <source>
        <dbReference type="ARBA" id="ARBA00022840"/>
    </source>
</evidence>
<evidence type="ECO:0000313" key="21">
    <source>
        <dbReference type="EMBL" id="PFG37983.1"/>
    </source>
</evidence>
<dbReference type="PROSITE" id="PS01128">
    <property type="entry name" value="SHIKIMATE_KINASE"/>
    <property type="match status" value="1"/>
</dbReference>
<dbReference type="GO" id="GO:0005737">
    <property type="term" value="C:cytoplasm"/>
    <property type="evidence" value="ECO:0007669"/>
    <property type="project" value="UniProtKB-SubCell"/>
</dbReference>
<dbReference type="HAMAP" id="MF_00110">
    <property type="entry name" value="DHQ_synthase"/>
    <property type="match status" value="1"/>
</dbReference>
<dbReference type="SUPFAM" id="SSF52540">
    <property type="entry name" value="P-loop containing nucleoside triphosphate hydrolases"/>
    <property type="match status" value="1"/>
</dbReference>
<dbReference type="Pfam" id="PF01761">
    <property type="entry name" value="DHQ_synthase"/>
    <property type="match status" value="1"/>
</dbReference>
<keyword evidence="7 16" id="KW-0808">Transferase</keyword>
<dbReference type="RefSeq" id="WP_098482340.1">
    <property type="nucleotide sequence ID" value="NZ_PDJI01000004.1"/>
</dbReference>
<dbReference type="PRINTS" id="PR01100">
    <property type="entry name" value="SHIKIMTKNASE"/>
</dbReference>
<evidence type="ECO:0000313" key="22">
    <source>
        <dbReference type="Proteomes" id="UP000222106"/>
    </source>
</evidence>
<dbReference type="InterPro" id="IPR031322">
    <property type="entry name" value="Shikimate/glucono_kinase"/>
</dbReference>
<evidence type="ECO:0000256" key="18">
    <source>
        <dbReference type="SAM" id="MobiDB-lite"/>
    </source>
</evidence>
<proteinExistence type="inferred from homology"/>